<sequence>MSIISKKFNAKITSLKNEFEVNQDIEHQGVKGGFNEIELASLIKDVIPQRYQITKGIIENSEGKQSHETDILIYDNEILPLYMKNDLTFVPVEAVKYNFEVKSTLSATEIKSTIKKFREFRGIGGYAPTVLFGFSSDMTGSELSRLKKYDPDFFINPSVSVLCTSNKSYYFKSVTTHYLKDYLKVSDFLASTKASGGMDLKDAAEAMRALMKNDDALSMMSRSQFALAIQSLIKMNDHISSVDDKSLVINGQNLSEITFKIHKWVGVEACNNEVELGFLSGISNTLSQGNFGQYLLSSATHESKVYAICYEDMWGNLSCQDFNENGLHYDCDSVSYSFQTTQESSKIIFDIPAAADG</sequence>
<dbReference type="Proteomes" id="UP000188726">
    <property type="component" value="Unassembled WGS sequence"/>
</dbReference>
<dbReference type="CDD" id="cd21173">
    <property type="entry name" value="NucC-like"/>
    <property type="match status" value="1"/>
</dbReference>
<evidence type="ECO:0000313" key="2">
    <source>
        <dbReference type="EMBL" id="OOE44949.1"/>
    </source>
</evidence>
<dbReference type="InterPro" id="IPR046537">
    <property type="entry name" value="DUF6602"/>
</dbReference>
<accession>A0AB36K8V9</accession>
<feature type="domain" description="DUF6602" evidence="1">
    <location>
        <begin position="20"/>
        <end position="121"/>
    </location>
</feature>
<proteinExistence type="predicted"/>
<dbReference type="Pfam" id="PF20247">
    <property type="entry name" value="DUF6602"/>
    <property type="match status" value="1"/>
</dbReference>
<dbReference type="AlphaFoldDB" id="A0AB36K8V9"/>
<protein>
    <recommendedName>
        <fullName evidence="1">DUF6602 domain-containing protein</fullName>
    </recommendedName>
</protein>
<evidence type="ECO:0000259" key="1">
    <source>
        <dbReference type="Pfam" id="PF20247"/>
    </source>
</evidence>
<comment type="caution">
    <text evidence="2">The sequence shown here is derived from an EMBL/GenBank/DDBJ whole genome shotgun (WGS) entry which is preliminary data.</text>
</comment>
<reference evidence="2 3" key="1">
    <citation type="journal article" date="2017" name="Genome Announc.">
        <title>Draft Genome Sequences of Salinivibrio proteolyticus, Salinivibrio sharmensis, Salinivibrio siamensis, Salinivibrio costicola subsp. alcaliphilus, Salinivibrio costicola subsp. vallismortis, and 29 New Isolates Belonging to the Genus Salinivibrio.</title>
        <authorList>
            <person name="Lopez-Hermoso C."/>
            <person name="de la Haba R.R."/>
            <person name="Sanchez-Porro C."/>
            <person name="Bayliss S.C."/>
            <person name="Feil E.J."/>
            <person name="Ventosa A."/>
        </authorList>
    </citation>
    <scope>NUCLEOTIDE SEQUENCE [LARGE SCALE GENOMIC DNA]</scope>
    <source>
        <strain evidence="2 3">IC202</strain>
    </source>
</reference>
<name>A0AB36K8V9_9GAMM</name>
<dbReference type="EMBL" id="MUEO01000010">
    <property type="protein sequence ID" value="OOE44949.1"/>
    <property type="molecule type" value="Genomic_DNA"/>
</dbReference>
<organism evidence="2 3">
    <name type="scientific">Salinivibrio kushneri</name>
    <dbReference type="NCBI Taxonomy" id="1908198"/>
    <lineage>
        <taxon>Bacteria</taxon>
        <taxon>Pseudomonadati</taxon>
        <taxon>Pseudomonadota</taxon>
        <taxon>Gammaproteobacteria</taxon>
        <taxon>Vibrionales</taxon>
        <taxon>Vibrionaceae</taxon>
        <taxon>Salinivibrio</taxon>
    </lineage>
</organism>
<evidence type="ECO:0000313" key="3">
    <source>
        <dbReference type="Proteomes" id="UP000188726"/>
    </source>
</evidence>
<dbReference type="RefSeq" id="WP_077457645.1">
    <property type="nucleotide sequence ID" value="NZ_MUEN01000123.1"/>
</dbReference>
<gene>
    <name evidence="2" type="ORF">BZG09_05685</name>
</gene>